<feature type="signal peptide" evidence="2">
    <location>
        <begin position="1"/>
        <end position="16"/>
    </location>
</feature>
<accession>A0A9P8Y3M1</accession>
<comment type="caution">
    <text evidence="3">The sequence shown here is derived from an EMBL/GenBank/DDBJ whole genome shotgun (WGS) entry which is preliminary data.</text>
</comment>
<gene>
    <name evidence="3" type="ORF">B0I36DRAFT_330892</name>
</gene>
<evidence type="ECO:0000313" key="4">
    <source>
        <dbReference type="Proteomes" id="UP000756346"/>
    </source>
</evidence>
<proteinExistence type="predicted"/>
<evidence type="ECO:0000256" key="2">
    <source>
        <dbReference type="SAM" id="SignalP"/>
    </source>
</evidence>
<feature type="chain" id="PRO_5040204501" description="Secreted protein" evidence="2">
    <location>
        <begin position="17"/>
        <end position="80"/>
    </location>
</feature>
<dbReference type="AlphaFoldDB" id="A0A9P8Y3M1"/>
<keyword evidence="4" id="KW-1185">Reference proteome</keyword>
<evidence type="ECO:0000313" key="3">
    <source>
        <dbReference type="EMBL" id="KAH7026558.1"/>
    </source>
</evidence>
<dbReference type="EMBL" id="JAGTJQ010000008">
    <property type="protein sequence ID" value="KAH7026558.1"/>
    <property type="molecule type" value="Genomic_DNA"/>
</dbReference>
<evidence type="ECO:0000256" key="1">
    <source>
        <dbReference type="SAM" id="MobiDB-lite"/>
    </source>
</evidence>
<keyword evidence="2" id="KW-0732">Signal</keyword>
<name>A0A9P8Y3M1_9PEZI</name>
<organism evidence="3 4">
    <name type="scientific">Microdochium trichocladiopsis</name>
    <dbReference type="NCBI Taxonomy" id="1682393"/>
    <lineage>
        <taxon>Eukaryota</taxon>
        <taxon>Fungi</taxon>
        <taxon>Dikarya</taxon>
        <taxon>Ascomycota</taxon>
        <taxon>Pezizomycotina</taxon>
        <taxon>Sordariomycetes</taxon>
        <taxon>Xylariomycetidae</taxon>
        <taxon>Xylariales</taxon>
        <taxon>Microdochiaceae</taxon>
        <taxon>Microdochium</taxon>
    </lineage>
</organism>
<reference evidence="3" key="1">
    <citation type="journal article" date="2021" name="Nat. Commun.">
        <title>Genetic determinants of endophytism in the Arabidopsis root mycobiome.</title>
        <authorList>
            <person name="Mesny F."/>
            <person name="Miyauchi S."/>
            <person name="Thiergart T."/>
            <person name="Pickel B."/>
            <person name="Atanasova L."/>
            <person name="Karlsson M."/>
            <person name="Huettel B."/>
            <person name="Barry K.W."/>
            <person name="Haridas S."/>
            <person name="Chen C."/>
            <person name="Bauer D."/>
            <person name="Andreopoulos W."/>
            <person name="Pangilinan J."/>
            <person name="LaButti K."/>
            <person name="Riley R."/>
            <person name="Lipzen A."/>
            <person name="Clum A."/>
            <person name="Drula E."/>
            <person name="Henrissat B."/>
            <person name="Kohler A."/>
            <person name="Grigoriev I.V."/>
            <person name="Martin F.M."/>
            <person name="Hacquard S."/>
        </authorList>
    </citation>
    <scope>NUCLEOTIDE SEQUENCE</scope>
    <source>
        <strain evidence="3">MPI-CAGE-CH-0230</strain>
    </source>
</reference>
<evidence type="ECO:0008006" key="5">
    <source>
        <dbReference type="Google" id="ProtNLM"/>
    </source>
</evidence>
<protein>
    <recommendedName>
        <fullName evidence="5">Secreted protein</fullName>
    </recommendedName>
</protein>
<dbReference type="RefSeq" id="XP_046009775.1">
    <property type="nucleotide sequence ID" value="XM_046154901.1"/>
</dbReference>
<sequence length="80" mass="8634">MCFISLFSAWCSTAGGLCHRGDDVGRQPRSRARTSPIPRVGSTSLHPKGAHRRTDLLQGITSKHESMKPVMMSDCPAVGP</sequence>
<dbReference type="GeneID" id="70184447"/>
<dbReference type="Proteomes" id="UP000756346">
    <property type="component" value="Unassembled WGS sequence"/>
</dbReference>
<feature type="region of interest" description="Disordered" evidence="1">
    <location>
        <begin position="21"/>
        <end position="52"/>
    </location>
</feature>